<dbReference type="Pfam" id="PF03745">
    <property type="entry name" value="DUF309"/>
    <property type="match status" value="1"/>
</dbReference>
<dbReference type="Proteomes" id="UP000298860">
    <property type="component" value="Unassembled WGS sequence"/>
</dbReference>
<dbReference type="PANTHER" id="PTHR34796">
    <property type="entry name" value="EXPRESSED PROTEIN"/>
    <property type="match status" value="1"/>
</dbReference>
<dbReference type="OrthoDB" id="160968at2"/>
<dbReference type="PANTHER" id="PTHR34796:SF1">
    <property type="entry name" value="EXPRESSED PROTEIN"/>
    <property type="match status" value="1"/>
</dbReference>
<comment type="caution">
    <text evidence="2">The sequence shown here is derived from an EMBL/GenBank/DDBJ whole genome shotgun (WGS) entry which is preliminary data.</text>
</comment>
<evidence type="ECO:0008006" key="4">
    <source>
        <dbReference type="Google" id="ProtNLM"/>
    </source>
</evidence>
<dbReference type="RefSeq" id="WP_137815352.1">
    <property type="nucleotide sequence ID" value="NZ_BJFL01000023.1"/>
</dbReference>
<dbReference type="InterPro" id="IPR023203">
    <property type="entry name" value="TTHA0068_sf"/>
</dbReference>
<dbReference type="Gene3D" id="1.10.3450.10">
    <property type="entry name" value="TTHA0068-like"/>
    <property type="match status" value="1"/>
</dbReference>
<evidence type="ECO:0000313" key="3">
    <source>
        <dbReference type="Proteomes" id="UP000298860"/>
    </source>
</evidence>
<name>A0A4D4JEI8_9PSEU</name>
<proteinExistence type="predicted"/>
<reference evidence="3" key="1">
    <citation type="submission" date="2019-04" db="EMBL/GenBank/DDBJ databases">
        <title>Draft genome sequence of Pseudonocardiaceae bacterium SL3-2-4.</title>
        <authorList>
            <person name="Ningsih F."/>
            <person name="Yokota A."/>
            <person name="Sakai Y."/>
            <person name="Nanatani K."/>
            <person name="Yabe S."/>
            <person name="Oetari A."/>
            <person name="Sjamsuridzal W."/>
        </authorList>
    </citation>
    <scope>NUCLEOTIDE SEQUENCE [LARGE SCALE GENOMIC DNA]</scope>
    <source>
        <strain evidence="3">SL3-2-4</strain>
    </source>
</reference>
<protein>
    <recommendedName>
        <fullName evidence="4">DUF309 domain-containing protein</fullName>
    </recommendedName>
</protein>
<evidence type="ECO:0000256" key="1">
    <source>
        <dbReference type="SAM" id="MobiDB-lite"/>
    </source>
</evidence>
<dbReference type="EMBL" id="BJFL01000023">
    <property type="protein sequence ID" value="GDY32327.1"/>
    <property type="molecule type" value="Genomic_DNA"/>
</dbReference>
<feature type="compositionally biased region" description="Basic and acidic residues" evidence="1">
    <location>
        <begin position="1"/>
        <end position="21"/>
    </location>
</feature>
<dbReference type="AlphaFoldDB" id="A0A4D4JEI8"/>
<keyword evidence="3" id="KW-1185">Reference proteome</keyword>
<accession>A0A4D4JEI8</accession>
<feature type="region of interest" description="Disordered" evidence="1">
    <location>
        <begin position="1"/>
        <end position="38"/>
    </location>
</feature>
<dbReference type="InterPro" id="IPR005500">
    <property type="entry name" value="DUF309"/>
</dbReference>
<gene>
    <name evidence="2" type="ORF">GTS_39600</name>
</gene>
<sequence length="160" mass="17223">MTTRDRDPAGRPRNARPRDAAGRPLPRGAQGIDRVPDDLVLTPDATVDEAQRLIDGGLPFQAHEVLEAAWKATEGGGRDMWQGLAQLAVGLTHLQRGNGRGAVALLRRGADRIEPYAADPPHALDLAGLVRQARAVADRVEQAGPEGVPEPDARFRLRGR</sequence>
<feature type="region of interest" description="Disordered" evidence="1">
    <location>
        <begin position="140"/>
        <end position="160"/>
    </location>
</feature>
<organism evidence="2 3">
    <name type="scientific">Gandjariella thermophila</name>
    <dbReference type="NCBI Taxonomy" id="1931992"/>
    <lineage>
        <taxon>Bacteria</taxon>
        <taxon>Bacillati</taxon>
        <taxon>Actinomycetota</taxon>
        <taxon>Actinomycetes</taxon>
        <taxon>Pseudonocardiales</taxon>
        <taxon>Pseudonocardiaceae</taxon>
        <taxon>Gandjariella</taxon>
    </lineage>
</organism>
<dbReference type="SUPFAM" id="SSF140663">
    <property type="entry name" value="TTHA0068-like"/>
    <property type="match status" value="1"/>
</dbReference>
<feature type="compositionally biased region" description="Basic and acidic residues" evidence="1">
    <location>
        <begin position="151"/>
        <end position="160"/>
    </location>
</feature>
<evidence type="ECO:0000313" key="2">
    <source>
        <dbReference type="EMBL" id="GDY32327.1"/>
    </source>
</evidence>